<feature type="compositionally biased region" description="Low complexity" evidence="5">
    <location>
        <begin position="280"/>
        <end position="289"/>
    </location>
</feature>
<dbReference type="SUPFAM" id="SSF81383">
    <property type="entry name" value="F-box domain"/>
    <property type="match status" value="1"/>
</dbReference>
<evidence type="ECO:0000256" key="2">
    <source>
        <dbReference type="ARBA" id="ARBA00022737"/>
    </source>
</evidence>
<evidence type="ECO:0000256" key="4">
    <source>
        <dbReference type="PROSITE-ProRule" id="PRU00221"/>
    </source>
</evidence>
<feature type="repeat" description="WD" evidence="4">
    <location>
        <begin position="384"/>
        <end position="423"/>
    </location>
</feature>
<dbReference type="CDD" id="cd22147">
    <property type="entry name" value="F-box_SpPof1-like"/>
    <property type="match status" value="1"/>
</dbReference>
<dbReference type="Gene3D" id="1.20.1280.50">
    <property type="match status" value="1"/>
</dbReference>
<feature type="region of interest" description="Disordered" evidence="5">
    <location>
        <begin position="224"/>
        <end position="291"/>
    </location>
</feature>
<dbReference type="InterPro" id="IPR015943">
    <property type="entry name" value="WD40/YVTN_repeat-like_dom_sf"/>
</dbReference>
<dbReference type="PANTHER" id="PTHR19872">
    <property type="entry name" value="UBIQUITIN LIGASE SPECIFICITY FACTOR/HREP PROTEIN"/>
    <property type="match status" value="1"/>
</dbReference>
<evidence type="ECO:0000313" key="7">
    <source>
        <dbReference type="EMBL" id="KAF9533347.1"/>
    </source>
</evidence>
<dbReference type="PANTHER" id="PTHR19872:SF9">
    <property type="entry name" value="UBIQUITIN-BINDING SDF UBIQUITIN LIGASE COMPLEX SUBUNIT"/>
    <property type="match status" value="1"/>
</dbReference>
<dbReference type="InterPro" id="IPR036047">
    <property type="entry name" value="F-box-like_dom_sf"/>
</dbReference>
<dbReference type="Gene3D" id="2.130.10.10">
    <property type="entry name" value="YVTN repeat-like/Quinoprotein amine dehydrogenase"/>
    <property type="match status" value="3"/>
</dbReference>
<dbReference type="EMBL" id="MU157828">
    <property type="protein sequence ID" value="KAF9533347.1"/>
    <property type="molecule type" value="Genomic_DNA"/>
</dbReference>
<evidence type="ECO:0000259" key="6">
    <source>
        <dbReference type="PROSITE" id="PS50181"/>
    </source>
</evidence>
<feature type="repeat" description="WD" evidence="4">
    <location>
        <begin position="337"/>
        <end position="383"/>
    </location>
</feature>
<feature type="repeat" description="WD" evidence="4">
    <location>
        <begin position="424"/>
        <end position="463"/>
    </location>
</feature>
<reference evidence="7" key="1">
    <citation type="submission" date="2020-11" db="EMBL/GenBank/DDBJ databases">
        <authorList>
            <consortium name="DOE Joint Genome Institute"/>
            <person name="Ahrendt S."/>
            <person name="Riley R."/>
            <person name="Andreopoulos W."/>
            <person name="Labutti K."/>
            <person name="Pangilinan J."/>
            <person name="Ruiz-Duenas F.J."/>
            <person name="Barrasa J.M."/>
            <person name="Sanchez-Garcia M."/>
            <person name="Camarero S."/>
            <person name="Miyauchi S."/>
            <person name="Serrano A."/>
            <person name="Linde D."/>
            <person name="Babiker R."/>
            <person name="Drula E."/>
            <person name="Ayuso-Fernandez I."/>
            <person name="Pacheco R."/>
            <person name="Padilla G."/>
            <person name="Ferreira P."/>
            <person name="Barriuso J."/>
            <person name="Kellner H."/>
            <person name="Castanera R."/>
            <person name="Alfaro M."/>
            <person name="Ramirez L."/>
            <person name="Pisabarro A.G."/>
            <person name="Kuo A."/>
            <person name="Tritt A."/>
            <person name="Lipzen A."/>
            <person name="He G."/>
            <person name="Yan M."/>
            <person name="Ng V."/>
            <person name="Cullen D."/>
            <person name="Martin F."/>
            <person name="Rosso M.-N."/>
            <person name="Henrissat B."/>
            <person name="Hibbett D."/>
            <person name="Martinez A.T."/>
            <person name="Grigoriev I.V."/>
        </authorList>
    </citation>
    <scope>NUCLEOTIDE SEQUENCE</scope>
    <source>
        <strain evidence="7">CBS 506.95</strain>
    </source>
</reference>
<keyword evidence="1 4" id="KW-0853">WD repeat</keyword>
<feature type="region of interest" description="Disordered" evidence="5">
    <location>
        <begin position="566"/>
        <end position="586"/>
    </location>
</feature>
<evidence type="ECO:0000313" key="8">
    <source>
        <dbReference type="Proteomes" id="UP000807306"/>
    </source>
</evidence>
<comment type="caution">
    <text evidence="7">The sequence shown here is derived from an EMBL/GenBank/DDBJ whole genome shotgun (WGS) entry which is preliminary data.</text>
</comment>
<dbReference type="InterPro" id="IPR001810">
    <property type="entry name" value="F-box_dom"/>
</dbReference>
<dbReference type="FunFam" id="1.20.1280.50:FF:000051">
    <property type="entry name" value="F-box and WD-40 domain-containing protein MET30"/>
    <property type="match status" value="1"/>
</dbReference>
<dbReference type="SMART" id="SM00256">
    <property type="entry name" value="FBOX"/>
    <property type="match status" value="1"/>
</dbReference>
<evidence type="ECO:0000256" key="3">
    <source>
        <dbReference type="ARBA" id="ARBA00022786"/>
    </source>
</evidence>
<dbReference type="PROSITE" id="PS50181">
    <property type="entry name" value="FBOX"/>
    <property type="match status" value="1"/>
</dbReference>
<accession>A0A9P6EQM1</accession>
<feature type="compositionally biased region" description="Pro residues" evidence="5">
    <location>
        <begin position="234"/>
        <end position="243"/>
    </location>
</feature>
<keyword evidence="2" id="KW-0677">Repeat</keyword>
<keyword evidence="8" id="KW-1185">Reference proteome</keyword>
<dbReference type="InterPro" id="IPR036322">
    <property type="entry name" value="WD40_repeat_dom_sf"/>
</dbReference>
<proteinExistence type="predicted"/>
<evidence type="ECO:0000256" key="1">
    <source>
        <dbReference type="ARBA" id="ARBA00022574"/>
    </source>
</evidence>
<dbReference type="PROSITE" id="PS00678">
    <property type="entry name" value="WD_REPEATS_1"/>
    <property type="match status" value="4"/>
</dbReference>
<protein>
    <submittedName>
        <fullName evidence="7">WD40-repeat-containing domain protein</fullName>
    </submittedName>
</protein>
<feature type="repeat" description="WD" evidence="4">
    <location>
        <begin position="521"/>
        <end position="546"/>
    </location>
</feature>
<feature type="compositionally biased region" description="Low complexity" evidence="5">
    <location>
        <begin position="255"/>
        <end position="267"/>
    </location>
</feature>
<dbReference type="Pfam" id="PF00400">
    <property type="entry name" value="WD40"/>
    <property type="match status" value="7"/>
</dbReference>
<dbReference type="SMART" id="SM00320">
    <property type="entry name" value="WD40"/>
    <property type="match status" value="7"/>
</dbReference>
<dbReference type="Proteomes" id="UP000807306">
    <property type="component" value="Unassembled WGS sequence"/>
</dbReference>
<feature type="repeat" description="WD" evidence="4">
    <location>
        <begin position="620"/>
        <end position="659"/>
    </location>
</feature>
<dbReference type="PROSITE" id="PS50294">
    <property type="entry name" value="WD_REPEATS_REGION"/>
    <property type="match status" value="4"/>
</dbReference>
<organism evidence="7 8">
    <name type="scientific">Crepidotus variabilis</name>
    <dbReference type="NCBI Taxonomy" id="179855"/>
    <lineage>
        <taxon>Eukaryota</taxon>
        <taxon>Fungi</taxon>
        <taxon>Dikarya</taxon>
        <taxon>Basidiomycota</taxon>
        <taxon>Agaricomycotina</taxon>
        <taxon>Agaricomycetes</taxon>
        <taxon>Agaricomycetidae</taxon>
        <taxon>Agaricales</taxon>
        <taxon>Agaricineae</taxon>
        <taxon>Crepidotaceae</taxon>
        <taxon>Crepidotus</taxon>
    </lineage>
</organism>
<evidence type="ECO:0000256" key="5">
    <source>
        <dbReference type="SAM" id="MobiDB-lite"/>
    </source>
</evidence>
<dbReference type="CDD" id="cd00200">
    <property type="entry name" value="WD40"/>
    <property type="match status" value="1"/>
</dbReference>
<dbReference type="PROSITE" id="PS50082">
    <property type="entry name" value="WD_REPEATS_2"/>
    <property type="match status" value="7"/>
</dbReference>
<dbReference type="OrthoDB" id="5580488at2759"/>
<dbReference type="InterPro" id="IPR019775">
    <property type="entry name" value="WD40_repeat_CS"/>
</dbReference>
<dbReference type="PRINTS" id="PR00320">
    <property type="entry name" value="GPROTEINBRPT"/>
</dbReference>
<gene>
    <name evidence="7" type="ORF">CPB83DRAFT_805218</name>
</gene>
<sequence length="693" mass="76707">MSFPVIPSASSSYVCDTIPAAKLADPDQKFGQTPQDTTMTFEPQALLDDVDTFNGSSKSEQYHEHSETDPMPQQPPPRKLCVRHQRMADEGTNLKLQQSLDALPLGEREAVNTIWSSFSSSSHPRRALILQGLLTMCCFSQLSLLTEQLAHIIRIDPFTVLPREIGLKILGYLDAISLCRAAQVTKKWRALADDNVLWRGICEQHIGQKCSTCGWGLPVLEKKRTLSHRRSKSPCPPPLPTEPRQPSISSGLKRLAPPCADDLAPPLKRQRSDNVDSYAPSSPSNSSSSHYEDIQSASATLILPDEKPFHRPWKDVYSERMTIERNWRRGRCTTRTLTGHTDGVMCLQFSETLSHPAFPVLISGSYDRTVRVWNMETGAQLHCLKGHTRAVRALQFDEVKLITGSMDCTLKVWDWRRGKCIRTLTGHTEGVVCLNFDANVLASGSVDSTIKVWNLRTGGAFTLRGHSDWVNAVQLWDSNPGSSSTTSVPKDTSTIFESPLVGSTSPNGTAPNLGCYQIDPGKMLFSASDDGTIKLWDLNARTCVRQFIGHMSQVQSMRLLLAGEHDDEDRQDGKVDESPAPSATANLLVPKRKKPVLVSGSLDNTIKLWDIETGKATRTYFGHIEGVWAVASDKMRLVSGSHDRTIKVWSRDSEKCIATLIEHQAAVSCVALGEDKLVSGSDDNTIKIWCFDD</sequence>
<dbReference type="SUPFAM" id="SSF50978">
    <property type="entry name" value="WD40 repeat-like"/>
    <property type="match status" value="1"/>
</dbReference>
<dbReference type="AlphaFoldDB" id="A0A9P6EQM1"/>
<dbReference type="InterPro" id="IPR001680">
    <property type="entry name" value="WD40_rpt"/>
</dbReference>
<feature type="domain" description="F-box" evidence="6">
    <location>
        <begin position="155"/>
        <end position="201"/>
    </location>
</feature>
<name>A0A9P6EQM1_9AGAR</name>
<feature type="repeat" description="WD" evidence="4">
    <location>
        <begin position="660"/>
        <end position="693"/>
    </location>
</feature>
<feature type="repeat" description="WD" evidence="4">
    <location>
        <begin position="597"/>
        <end position="619"/>
    </location>
</feature>
<dbReference type="InterPro" id="IPR020472">
    <property type="entry name" value="WD40_PAC1"/>
</dbReference>
<keyword evidence="3" id="KW-0833">Ubl conjugation pathway</keyword>
<feature type="region of interest" description="Disordered" evidence="5">
    <location>
        <begin position="50"/>
        <end position="78"/>
    </location>
</feature>
<dbReference type="Pfam" id="PF12937">
    <property type="entry name" value="F-box-like"/>
    <property type="match status" value="1"/>
</dbReference>
<dbReference type="InterPro" id="IPR051075">
    <property type="entry name" value="SCF_subunit_WD-repeat"/>
</dbReference>